<dbReference type="InterPro" id="IPR011029">
    <property type="entry name" value="DEATH-like_dom_sf"/>
</dbReference>
<sequence>MAATKDIIYIYHLPFFARSEFCKIMNQNDKWEELEKDYSCKSPSRNFNRLEKDHFAKTIRGKAAKPIYLLKIKACRRT</sequence>
<proteinExistence type="predicted"/>
<dbReference type="Proteomes" id="UP000279307">
    <property type="component" value="Chromosome 8"/>
</dbReference>
<comment type="caution">
    <text evidence="1">The sequence shown here is derived from an EMBL/GenBank/DDBJ whole genome shotgun (WGS) entry which is preliminary data.</text>
</comment>
<protein>
    <submittedName>
        <fullName evidence="1">Uncharacterized protein</fullName>
    </submittedName>
</protein>
<dbReference type="AlphaFoldDB" id="A0A3L8DHC3"/>
<gene>
    <name evidence="1" type="ORF">DMN91_007876</name>
</gene>
<name>A0A3L8DHC3_OOCBI</name>
<dbReference type="EMBL" id="QOIP01000008">
    <property type="protein sequence ID" value="RLU19319.1"/>
    <property type="molecule type" value="Genomic_DNA"/>
</dbReference>
<dbReference type="Gene3D" id="1.10.533.10">
    <property type="entry name" value="Death Domain, Fas"/>
    <property type="match status" value="1"/>
</dbReference>
<evidence type="ECO:0000313" key="1">
    <source>
        <dbReference type="EMBL" id="RLU19319.1"/>
    </source>
</evidence>
<evidence type="ECO:0000313" key="2">
    <source>
        <dbReference type="Proteomes" id="UP000279307"/>
    </source>
</evidence>
<accession>A0A3L8DHC3</accession>
<dbReference type="SUPFAM" id="SSF47986">
    <property type="entry name" value="DEATH domain"/>
    <property type="match status" value="1"/>
</dbReference>
<reference evidence="1 2" key="1">
    <citation type="journal article" date="2018" name="Genome Res.">
        <title>The genomic architecture and molecular evolution of ant odorant receptors.</title>
        <authorList>
            <person name="McKenzie S.K."/>
            <person name="Kronauer D.J.C."/>
        </authorList>
    </citation>
    <scope>NUCLEOTIDE SEQUENCE [LARGE SCALE GENOMIC DNA]</scope>
    <source>
        <strain evidence="1">Clonal line C1</strain>
    </source>
</reference>
<organism evidence="1 2">
    <name type="scientific">Ooceraea biroi</name>
    <name type="common">Clonal raider ant</name>
    <name type="synonym">Cerapachys biroi</name>
    <dbReference type="NCBI Taxonomy" id="2015173"/>
    <lineage>
        <taxon>Eukaryota</taxon>
        <taxon>Metazoa</taxon>
        <taxon>Ecdysozoa</taxon>
        <taxon>Arthropoda</taxon>
        <taxon>Hexapoda</taxon>
        <taxon>Insecta</taxon>
        <taxon>Pterygota</taxon>
        <taxon>Neoptera</taxon>
        <taxon>Endopterygota</taxon>
        <taxon>Hymenoptera</taxon>
        <taxon>Apocrita</taxon>
        <taxon>Aculeata</taxon>
        <taxon>Formicoidea</taxon>
        <taxon>Formicidae</taxon>
        <taxon>Dorylinae</taxon>
        <taxon>Ooceraea</taxon>
    </lineage>
</organism>